<keyword evidence="3" id="KW-1185">Reference proteome</keyword>
<accession>V9M074</accession>
<evidence type="ECO:0000313" key="3">
    <source>
        <dbReference type="Proteomes" id="UP000272155"/>
    </source>
</evidence>
<sequence length="254" mass="29533">MSKISKHKQNKRKARQRQVQARKVKERQIDREQAKLEEQIRNNFGSEHAMSDEMKSDAKKSMWKVFSSLPPELQDQVLKEYTSGKNKVDSFDIEGVSNLLGETINRYMHPHALVEVLEWMEDAIELTVPDELRPLIEQLDKEVVAFIGNASLVLGRFEVISKEPDPTKRSEMLYEDETISDRLIPALTSYQQTYDDVITPIMEFAEQYADLVDERVKAYAEENNIESIQEATRAIHLKRVEKYFDREAIKNATI</sequence>
<dbReference type="EMBL" id="KC131130">
    <property type="protein sequence ID" value="AGB07216.1"/>
    <property type="molecule type" value="Genomic_DNA"/>
</dbReference>
<name>V9M074_9CAUD</name>
<proteinExistence type="predicted"/>
<dbReference type="KEGG" id="vg:40102978"/>
<feature type="compositionally biased region" description="Basic residues" evidence="1">
    <location>
        <begin position="1"/>
        <end position="25"/>
    </location>
</feature>
<dbReference type="GeneID" id="40102978"/>
<protein>
    <submittedName>
        <fullName evidence="2">Uncharacterized protein</fullName>
    </submittedName>
</protein>
<feature type="region of interest" description="Disordered" evidence="1">
    <location>
        <begin position="1"/>
        <end position="53"/>
    </location>
</feature>
<dbReference type="OrthoDB" id="31718at10239"/>
<evidence type="ECO:0000313" key="2">
    <source>
        <dbReference type="EMBL" id="AGB07216.1"/>
    </source>
</evidence>
<dbReference type="Proteomes" id="UP000272155">
    <property type="component" value="Segment"/>
</dbReference>
<organism evidence="2 3">
    <name type="scientific">Vibrio phage VP4B</name>
    <dbReference type="NCBI Taxonomy" id="1262540"/>
    <lineage>
        <taxon>Viruses</taxon>
        <taxon>Duplodnaviria</taxon>
        <taxon>Heunggongvirae</taxon>
        <taxon>Uroviricota</taxon>
        <taxon>Caudoviricetes</taxon>
        <taxon>Chimalliviridae</taxon>
        <taxon>Gorgonvirinae</taxon>
        <taxon>Tidunavirus</taxon>
        <taxon>Tidunavirus VP4B</taxon>
    </lineage>
</organism>
<reference evidence="2 3" key="1">
    <citation type="submission" date="2012-11" db="EMBL/GenBank/DDBJ databases">
        <title>Complete genome sequence of a novel phiKZ-like Vibrio phage.</title>
        <authorList>
            <person name="Luo Z."/>
            <person name="Yu Y."/>
        </authorList>
    </citation>
    <scope>NUCLEOTIDE SEQUENCE [LARGE SCALE GENOMIC DNA]</scope>
</reference>
<feature type="compositionally biased region" description="Basic and acidic residues" evidence="1">
    <location>
        <begin position="26"/>
        <end position="40"/>
    </location>
</feature>
<dbReference type="RefSeq" id="YP_009626078.1">
    <property type="nucleotide sequence ID" value="NC_042136.1"/>
</dbReference>
<evidence type="ECO:0000256" key="1">
    <source>
        <dbReference type="SAM" id="MobiDB-lite"/>
    </source>
</evidence>